<dbReference type="PANTHER" id="PTHR30023">
    <property type="entry name" value="D-ALANYL-D-ALANINE CARBOXYPEPTIDASE"/>
    <property type="match status" value="1"/>
</dbReference>
<proteinExistence type="inferred from homology"/>
<dbReference type="Proteomes" id="UP000471120">
    <property type="component" value="Unassembled WGS sequence"/>
</dbReference>
<protein>
    <submittedName>
        <fullName evidence="4">D-alanyl-D-alanine carboxypeptidase/D-alanyl-D-alanine-endopeptidase</fullName>
        <ecNumber evidence="4">3.4.16.4</ecNumber>
    </submittedName>
</protein>
<comment type="similarity">
    <text evidence="1">Belongs to the peptidase S13 family.</text>
</comment>
<dbReference type="Gene3D" id="3.40.710.10">
    <property type="entry name" value="DD-peptidase/beta-lactamase superfamily"/>
    <property type="match status" value="2"/>
</dbReference>
<dbReference type="InterPro" id="IPR000667">
    <property type="entry name" value="Peptidase_S13"/>
</dbReference>
<dbReference type="AlphaFoldDB" id="A0A6P2C958"/>
<keyword evidence="2 4" id="KW-0378">Hydrolase</keyword>
<keyword evidence="4" id="KW-0645">Protease</keyword>
<dbReference type="GO" id="GO:0000270">
    <property type="term" value="P:peptidoglycan metabolic process"/>
    <property type="evidence" value="ECO:0007669"/>
    <property type="project" value="TreeGrafter"/>
</dbReference>
<dbReference type="EMBL" id="QRCM01000001">
    <property type="protein sequence ID" value="TXG89287.1"/>
    <property type="molecule type" value="Genomic_DNA"/>
</dbReference>
<evidence type="ECO:0000313" key="5">
    <source>
        <dbReference type="Proteomes" id="UP000471120"/>
    </source>
</evidence>
<keyword evidence="3" id="KW-0812">Transmembrane</keyword>
<gene>
    <name evidence="4" type="primary">dacB</name>
    <name evidence="4" type="ORF">DW322_02290</name>
</gene>
<keyword evidence="3" id="KW-0472">Membrane</keyword>
<reference evidence="4 5" key="1">
    <citation type="submission" date="2018-07" db="EMBL/GenBank/DDBJ databases">
        <title>Genome sequence of Rhodococcus rhodnii ATCC 35071 from Rhodnius prolixus.</title>
        <authorList>
            <person name="Patel V."/>
            <person name="Vogel K.J."/>
        </authorList>
    </citation>
    <scope>NUCLEOTIDE SEQUENCE [LARGE SCALE GENOMIC DNA]</scope>
    <source>
        <strain evidence="4 5">ATCC 35071</strain>
    </source>
</reference>
<sequence length="477" mass="47730">MGAQVVGEGWANVSGESGKKSGNLAARRHRSTVIGLSAAVVIVLVCAVVAAVIVVRSGPGDPIVAAPPAAVTADPGVQPVPEDTAPPSREALAAALAPVVANPALGTLTGVVSDAETGEILWSQGESQPMIPASTTKLLTAAAALLTLELDSRVETTVVAGAEPGSIVLVGTGDPTITSLPPDRDGYYPGAAHLTDVVEQIRASGTEVTSVAVDTSRYTGSPMAQGWLPEDVGAGFITPTEPVMIDGGRADPAVDASPRSPAPALDAAKALASALGVPPESVGTGTAPDGAQVLATVQSAPLRDRLLQMMEHSDNVLAESIGREVAMHTGRPASFDGATDAVLGALADAGLDTGGAVLHDTSGLSVDNRLSAGLLDAVLTEAVGDDLPALRPMLDYLPVAGATGSLSERYATDGRVGAGWVRAKTGTLSEASGLAGYVVDSSTRVLAFALMSNGTSPDVSRPALDAVAATLRTCGCE</sequence>
<evidence type="ECO:0000313" key="4">
    <source>
        <dbReference type="EMBL" id="TXG89287.1"/>
    </source>
</evidence>
<dbReference type="Gene3D" id="3.50.80.20">
    <property type="entry name" value="D-Ala-D-Ala carboxypeptidase C, peptidase S13"/>
    <property type="match status" value="1"/>
</dbReference>
<dbReference type="GO" id="GO:0006508">
    <property type="term" value="P:proteolysis"/>
    <property type="evidence" value="ECO:0007669"/>
    <property type="project" value="InterPro"/>
</dbReference>
<dbReference type="PANTHER" id="PTHR30023:SF0">
    <property type="entry name" value="PENICILLIN-SENSITIVE CARBOXYPEPTIDASE A"/>
    <property type="match status" value="1"/>
</dbReference>
<accession>A0A6P2C958</accession>
<dbReference type="Pfam" id="PF02113">
    <property type="entry name" value="Peptidase_S13"/>
    <property type="match status" value="2"/>
</dbReference>
<dbReference type="NCBIfam" id="TIGR00666">
    <property type="entry name" value="PBP4"/>
    <property type="match status" value="1"/>
</dbReference>
<dbReference type="PRINTS" id="PR00922">
    <property type="entry name" value="DADACBPTASE3"/>
</dbReference>
<keyword evidence="3" id="KW-1133">Transmembrane helix</keyword>
<comment type="caution">
    <text evidence="4">The sequence shown here is derived from an EMBL/GenBank/DDBJ whole genome shotgun (WGS) entry which is preliminary data.</text>
</comment>
<name>A0A6P2C958_9NOCA</name>
<organism evidence="4 5">
    <name type="scientific">Rhodococcus rhodnii</name>
    <dbReference type="NCBI Taxonomy" id="38312"/>
    <lineage>
        <taxon>Bacteria</taxon>
        <taxon>Bacillati</taxon>
        <taxon>Actinomycetota</taxon>
        <taxon>Actinomycetes</taxon>
        <taxon>Mycobacteriales</taxon>
        <taxon>Nocardiaceae</taxon>
        <taxon>Rhodococcus</taxon>
    </lineage>
</organism>
<dbReference type="EC" id="3.4.16.4" evidence="4"/>
<evidence type="ECO:0000256" key="1">
    <source>
        <dbReference type="ARBA" id="ARBA00006096"/>
    </source>
</evidence>
<evidence type="ECO:0000256" key="2">
    <source>
        <dbReference type="ARBA" id="ARBA00022801"/>
    </source>
</evidence>
<dbReference type="GO" id="GO:0009002">
    <property type="term" value="F:serine-type D-Ala-D-Ala carboxypeptidase activity"/>
    <property type="evidence" value="ECO:0007669"/>
    <property type="project" value="UniProtKB-EC"/>
</dbReference>
<evidence type="ECO:0000256" key="3">
    <source>
        <dbReference type="SAM" id="Phobius"/>
    </source>
</evidence>
<keyword evidence="4" id="KW-0121">Carboxypeptidase</keyword>
<dbReference type="RefSeq" id="WP_010836436.1">
    <property type="nucleotide sequence ID" value="NZ_QRCM01000001.1"/>
</dbReference>
<dbReference type="InterPro" id="IPR012338">
    <property type="entry name" value="Beta-lactam/transpept-like"/>
</dbReference>
<feature type="transmembrane region" description="Helical" evidence="3">
    <location>
        <begin position="33"/>
        <end position="55"/>
    </location>
</feature>
<dbReference type="SUPFAM" id="SSF56601">
    <property type="entry name" value="beta-lactamase/transpeptidase-like"/>
    <property type="match status" value="1"/>
</dbReference>